<protein>
    <submittedName>
        <fullName evidence="1">Uncharacterized protein</fullName>
    </submittedName>
</protein>
<gene>
    <name evidence="1" type="ORF">QJ048_01825</name>
</gene>
<accession>A0ABT6R7E0</accession>
<dbReference type="EMBL" id="JASBRG010000001">
    <property type="protein sequence ID" value="MDI3318488.1"/>
    <property type="molecule type" value="Genomic_DNA"/>
</dbReference>
<dbReference type="Proteomes" id="UP001226434">
    <property type="component" value="Unassembled WGS sequence"/>
</dbReference>
<keyword evidence="2" id="KW-1185">Reference proteome</keyword>
<comment type="caution">
    <text evidence="1">The sequence shown here is derived from an EMBL/GenBank/DDBJ whole genome shotgun (WGS) entry which is preliminary data.</text>
</comment>
<evidence type="ECO:0000313" key="2">
    <source>
        <dbReference type="Proteomes" id="UP001226434"/>
    </source>
</evidence>
<evidence type="ECO:0000313" key="1">
    <source>
        <dbReference type="EMBL" id="MDI3318488.1"/>
    </source>
</evidence>
<organism evidence="1 2">
    <name type="scientific">Pinibacter soli</name>
    <dbReference type="NCBI Taxonomy" id="3044211"/>
    <lineage>
        <taxon>Bacteria</taxon>
        <taxon>Pseudomonadati</taxon>
        <taxon>Bacteroidota</taxon>
        <taxon>Chitinophagia</taxon>
        <taxon>Chitinophagales</taxon>
        <taxon>Chitinophagaceae</taxon>
        <taxon>Pinibacter</taxon>
    </lineage>
</organism>
<proteinExistence type="predicted"/>
<name>A0ABT6R7E0_9BACT</name>
<reference evidence="1 2" key="1">
    <citation type="submission" date="2023-05" db="EMBL/GenBank/DDBJ databases">
        <title>Genome sequence of Pinibacter sp. MAH-24.</title>
        <authorList>
            <person name="Huq M.A."/>
        </authorList>
    </citation>
    <scope>NUCLEOTIDE SEQUENCE [LARGE SCALE GENOMIC DNA]</scope>
    <source>
        <strain evidence="1 2">MAH-24</strain>
    </source>
</reference>
<sequence length="176" mass="20070">MRQLITLTLLLCATNIFGQITNSKVSGVIIAGSDTVLRVEYFKKQPLKPNTKFFINNVLVDEYIVGDLEPELISNVDVNNNQVHVNTKNDWLHKPITLTALKAKVTNLPDTAAVLFMLHGRIINDDYDKYIVNEKLFSKMIVEPMDHTNKANNITVICLLTPAEERAWNEKYMIIR</sequence>
<dbReference type="RefSeq" id="WP_282332620.1">
    <property type="nucleotide sequence ID" value="NZ_JASBRG010000001.1"/>
</dbReference>